<protein>
    <submittedName>
        <fullName evidence="1">Uncharacterized protein</fullName>
    </submittedName>
</protein>
<evidence type="ECO:0000313" key="1">
    <source>
        <dbReference type="EMBL" id="DAE00256.1"/>
    </source>
</evidence>
<reference evidence="1" key="1">
    <citation type="journal article" date="2021" name="Proc. Natl. Acad. Sci. U.S.A.">
        <title>A Catalog of Tens of Thousands of Viruses from Human Metagenomes Reveals Hidden Associations with Chronic Diseases.</title>
        <authorList>
            <person name="Tisza M.J."/>
            <person name="Buck C.B."/>
        </authorList>
    </citation>
    <scope>NUCLEOTIDE SEQUENCE</scope>
    <source>
        <strain evidence="1">CtLnO19</strain>
    </source>
</reference>
<organism evidence="1">
    <name type="scientific">Myoviridae sp. ctLnO19</name>
    <dbReference type="NCBI Taxonomy" id="2825085"/>
    <lineage>
        <taxon>Viruses</taxon>
        <taxon>Duplodnaviria</taxon>
        <taxon>Heunggongvirae</taxon>
        <taxon>Uroviricota</taxon>
        <taxon>Caudoviricetes</taxon>
    </lineage>
</organism>
<dbReference type="EMBL" id="BK015301">
    <property type="protein sequence ID" value="DAE00256.1"/>
    <property type="molecule type" value="Genomic_DNA"/>
</dbReference>
<proteinExistence type="predicted"/>
<sequence>MAILISGGRDNMRTAMYGVMSNESINYIQNRINSLTERYGESAFEFQQAVQHRFDTGALRAINIAKNSLEFAGSIFEDSIRPLYTVDEFRYANPLNQSYLCAMPYINQEVRAGRLEGWYCEDRYPNLPGERNPLYQSVMSGVLLYGDEGEDTGGEEVFRIYMNEDLDNERELQTNEKLMIRYNWNRLYNLINGDNEEIDPTSISGAYL</sequence>
<accession>A0A8S5P0V3</accession>
<name>A0A8S5P0V3_9CAUD</name>